<dbReference type="PANTHER" id="PTHR40278:SF1">
    <property type="entry name" value="DNA UTILIZATION PROTEIN HOFN"/>
    <property type="match status" value="1"/>
</dbReference>
<keyword evidence="2" id="KW-1133">Transmembrane helix</keyword>
<dbReference type="PANTHER" id="PTHR40278">
    <property type="entry name" value="DNA UTILIZATION PROTEIN HOFN"/>
    <property type="match status" value="1"/>
</dbReference>
<organism evidence="3 4">
    <name type="scientific">Candidatus Raymondbacteria bacterium RIFOXYD12_FULL_49_13</name>
    <dbReference type="NCBI Taxonomy" id="1817890"/>
    <lineage>
        <taxon>Bacteria</taxon>
        <taxon>Raymondiibacteriota</taxon>
    </lineage>
</organism>
<proteinExistence type="predicted"/>
<sequence length="488" mass="54346">MELTPRTNTAQGHPPDRGAILRLLFRGFNNSRTVTYTLHQDNATYYCVGVAPNGKVVKELVFHSKNNTIKLPQGFDPDGERFTLSYSGNTLLVRMLEIPAAEDVSEWLIKNPESFLPHSINPDQVYYDYIVQPSDNAINSVIVVVVKMDNLDADVAAFAKAGISFLRITSGPLEFIRARDPELLQGIYGVLLVEQCQTFLFVLVNGEVKICRRIALGEKAAAENPEAFAAETDSVLVQYWETHLFGVPVEHWLVFGNCPGFIDHCRKEQRHVASLPVNTSTSHEIAYHAAQTTIGKSGNRIRLGPAASADNVRRIRFKKIFTIGKTIGLAACAGLVLLFALFRLGIFIGELSGRSAYAEYSGTIEQLNKVKQENRRLSRDLKEDQGLSAHRSRVFLLLESARNCLPDSVWFSSMHFQKGVETGPEMYVTGFASREEGLKDFLVKLEQNKQFGKVTLNVTKNVAGSKAYGTTKGRFRSEAVYFKITMAL</sequence>
<dbReference type="Pfam" id="PF05137">
    <property type="entry name" value="PilN"/>
    <property type="match status" value="1"/>
</dbReference>
<dbReference type="Gene3D" id="3.30.420.40">
    <property type="match status" value="2"/>
</dbReference>
<feature type="coiled-coil region" evidence="1">
    <location>
        <begin position="360"/>
        <end position="387"/>
    </location>
</feature>
<keyword evidence="2" id="KW-0812">Transmembrane</keyword>
<name>A0A1F7F5R7_UNCRA</name>
<accession>A0A1F7F5R7</accession>
<keyword evidence="2" id="KW-0472">Membrane</keyword>
<dbReference type="EMBL" id="MFYX01000117">
    <property type="protein sequence ID" value="OGK01877.1"/>
    <property type="molecule type" value="Genomic_DNA"/>
</dbReference>
<evidence type="ECO:0000256" key="1">
    <source>
        <dbReference type="SAM" id="Coils"/>
    </source>
</evidence>
<evidence type="ECO:0000313" key="4">
    <source>
        <dbReference type="Proteomes" id="UP000179243"/>
    </source>
</evidence>
<evidence type="ECO:0000313" key="3">
    <source>
        <dbReference type="EMBL" id="OGK01877.1"/>
    </source>
</evidence>
<dbReference type="InterPro" id="IPR007813">
    <property type="entry name" value="PilN"/>
</dbReference>
<protein>
    <submittedName>
        <fullName evidence="3">Uncharacterized protein</fullName>
    </submittedName>
</protein>
<feature type="transmembrane region" description="Helical" evidence="2">
    <location>
        <begin position="327"/>
        <end position="346"/>
    </location>
</feature>
<dbReference type="AlphaFoldDB" id="A0A1F7F5R7"/>
<dbReference type="Proteomes" id="UP000179243">
    <property type="component" value="Unassembled WGS sequence"/>
</dbReference>
<dbReference type="InterPro" id="IPR052534">
    <property type="entry name" value="Extracell_DNA_Util/SecSys_Comp"/>
</dbReference>
<comment type="caution">
    <text evidence="3">The sequence shown here is derived from an EMBL/GenBank/DDBJ whole genome shotgun (WGS) entry which is preliminary data.</text>
</comment>
<reference evidence="3 4" key="1">
    <citation type="journal article" date="2016" name="Nat. Commun.">
        <title>Thousands of microbial genomes shed light on interconnected biogeochemical processes in an aquifer system.</title>
        <authorList>
            <person name="Anantharaman K."/>
            <person name="Brown C.T."/>
            <person name="Hug L.A."/>
            <person name="Sharon I."/>
            <person name="Castelle C.J."/>
            <person name="Probst A.J."/>
            <person name="Thomas B.C."/>
            <person name="Singh A."/>
            <person name="Wilkins M.J."/>
            <person name="Karaoz U."/>
            <person name="Brodie E.L."/>
            <person name="Williams K.H."/>
            <person name="Hubbard S.S."/>
            <person name="Banfield J.F."/>
        </authorList>
    </citation>
    <scope>NUCLEOTIDE SEQUENCE [LARGE SCALE GENOMIC DNA]</scope>
</reference>
<dbReference type="Gene3D" id="3.30.1490.300">
    <property type="match status" value="1"/>
</dbReference>
<gene>
    <name evidence="3" type="ORF">A2519_04795</name>
</gene>
<keyword evidence="1" id="KW-0175">Coiled coil</keyword>
<evidence type="ECO:0000256" key="2">
    <source>
        <dbReference type="SAM" id="Phobius"/>
    </source>
</evidence>